<dbReference type="PROSITE" id="PS50977">
    <property type="entry name" value="HTH_TETR_2"/>
    <property type="match status" value="2"/>
</dbReference>
<evidence type="ECO:0000259" key="4">
    <source>
        <dbReference type="PROSITE" id="PS50977"/>
    </source>
</evidence>
<dbReference type="EMBL" id="UXHF01000117">
    <property type="protein sequence ID" value="VDC48760.1"/>
    <property type="molecule type" value="Genomic_DNA"/>
</dbReference>
<accession>A0A7Z8Y124</accession>
<feature type="domain" description="HTH tetR-type" evidence="4">
    <location>
        <begin position="19"/>
        <end position="79"/>
    </location>
</feature>
<evidence type="ECO:0000256" key="1">
    <source>
        <dbReference type="ARBA" id="ARBA00023125"/>
    </source>
</evidence>
<dbReference type="PANTHER" id="PTHR30055:SF231">
    <property type="entry name" value="TRANSCRIPTIONAL REGULATORY PROTEIN (PROBABLY DEOR-FAMILY)-RELATED"/>
    <property type="match status" value="1"/>
</dbReference>
<keyword evidence="6" id="KW-1185">Reference proteome</keyword>
<gene>
    <name evidence="5" type="ORF">BREV_BREV_03296</name>
</gene>
<evidence type="ECO:0000256" key="2">
    <source>
        <dbReference type="PROSITE-ProRule" id="PRU00335"/>
    </source>
</evidence>
<proteinExistence type="predicted"/>
<dbReference type="GO" id="GO:0000976">
    <property type="term" value="F:transcription cis-regulatory region binding"/>
    <property type="evidence" value="ECO:0007669"/>
    <property type="project" value="TreeGrafter"/>
</dbReference>
<dbReference type="PANTHER" id="PTHR30055">
    <property type="entry name" value="HTH-TYPE TRANSCRIPTIONAL REGULATOR RUTR"/>
    <property type="match status" value="1"/>
</dbReference>
<dbReference type="InterPro" id="IPR001647">
    <property type="entry name" value="HTH_TetR"/>
</dbReference>
<evidence type="ECO:0000256" key="3">
    <source>
        <dbReference type="SAM" id="MobiDB-lite"/>
    </source>
</evidence>
<comment type="caution">
    <text evidence="5">The sequence shown here is derived from an EMBL/GenBank/DDBJ whole genome shotgun (WGS) entry which is preliminary data.</text>
</comment>
<feature type="region of interest" description="Disordered" evidence="3">
    <location>
        <begin position="1"/>
        <end position="21"/>
    </location>
</feature>
<feature type="DNA-binding region" description="H-T-H motif" evidence="2">
    <location>
        <begin position="248"/>
        <end position="267"/>
    </location>
</feature>
<evidence type="ECO:0000313" key="5">
    <source>
        <dbReference type="EMBL" id="VDC48760.1"/>
    </source>
</evidence>
<feature type="domain" description="HTH tetR-type" evidence="4">
    <location>
        <begin position="225"/>
        <end position="285"/>
    </location>
</feature>
<protein>
    <recommendedName>
        <fullName evidence="4">HTH tetR-type domain-containing protein</fullName>
    </recommendedName>
</protein>
<name>A0A7Z8Y124_9CAUL</name>
<dbReference type="SUPFAM" id="SSF46689">
    <property type="entry name" value="Homeodomain-like"/>
    <property type="match status" value="2"/>
</dbReference>
<dbReference type="Gene3D" id="1.10.357.10">
    <property type="entry name" value="Tetracycline Repressor, domain 2"/>
    <property type="match status" value="2"/>
</dbReference>
<sequence>METTERPVRGRPARQERSTHTRERIAEAAVRVMAERGLAGLTHRGVAALARTPLAATTYYFETKDDILAEASNRILAGYVAAFRRAEARMRGGPGGPAPFRALTIRLAANAAGPHRTGALAWCEIILDAARREETRALARTWFDRTGEAWSDIARVLGLEEPEHKAGAGVEIVIGLILIACALGLSPEQVRRVLEDGADPLVVWRPAGGAPDEAAQPEPAGRKAAATRERILTAAIDLLTEQGPGGVGYRTVAECAGLTITAPAYYFRTIGDLLAAAQTRLFAASKARYRQGVSGADYSAIDLAGLIDLTAVIFLREATEYGAANVAGFSLWLEAARHPALRPTVWSAVEDQSRAWSRLLSRLSPSPRPIDGLLLQCLFLGKLVRITATGAETPDLAAVRGAFARDIAAIIEDRFWL</sequence>
<dbReference type="GO" id="GO:0003700">
    <property type="term" value="F:DNA-binding transcription factor activity"/>
    <property type="evidence" value="ECO:0007669"/>
    <property type="project" value="TreeGrafter"/>
</dbReference>
<dbReference type="Proteomes" id="UP000289220">
    <property type="component" value="Unassembled WGS sequence"/>
</dbReference>
<keyword evidence="1 2" id="KW-0238">DNA-binding</keyword>
<dbReference type="Pfam" id="PF17940">
    <property type="entry name" value="TetR_C_31"/>
    <property type="match status" value="2"/>
</dbReference>
<dbReference type="Pfam" id="PF00440">
    <property type="entry name" value="TetR_N"/>
    <property type="match status" value="1"/>
</dbReference>
<feature type="DNA-binding region" description="H-T-H motif" evidence="2">
    <location>
        <begin position="42"/>
        <end position="61"/>
    </location>
</feature>
<dbReference type="InterPro" id="IPR009057">
    <property type="entry name" value="Homeodomain-like_sf"/>
</dbReference>
<dbReference type="AlphaFoldDB" id="A0A7Z8Y124"/>
<organism evidence="5 6">
    <name type="scientific">Brevundimonas mediterranea</name>
    <dbReference type="NCBI Taxonomy" id="74329"/>
    <lineage>
        <taxon>Bacteria</taxon>
        <taxon>Pseudomonadati</taxon>
        <taxon>Pseudomonadota</taxon>
        <taxon>Alphaproteobacteria</taxon>
        <taxon>Caulobacterales</taxon>
        <taxon>Caulobacteraceae</taxon>
        <taxon>Brevundimonas</taxon>
    </lineage>
</organism>
<dbReference type="InterPro" id="IPR041583">
    <property type="entry name" value="TetR_C_31"/>
</dbReference>
<reference evidence="5 6" key="1">
    <citation type="submission" date="2018-11" db="EMBL/GenBank/DDBJ databases">
        <authorList>
            <person name="Peiro R."/>
            <person name="Begona"/>
            <person name="Cbmso G."/>
            <person name="Lopez M."/>
            <person name="Gonzalez S."/>
            <person name="Sacristan E."/>
            <person name="Castillo E."/>
        </authorList>
    </citation>
    <scope>NUCLEOTIDE SEQUENCE [LARGE SCALE GENOMIC DNA]</scope>
    <source>
        <strain evidence="5">Brev_genome</strain>
    </source>
</reference>
<dbReference type="RefSeq" id="WP_230307742.1">
    <property type="nucleotide sequence ID" value="NZ_UXHF01000117.1"/>
</dbReference>
<dbReference type="InterPro" id="IPR050109">
    <property type="entry name" value="HTH-type_TetR-like_transc_reg"/>
</dbReference>
<evidence type="ECO:0000313" key="6">
    <source>
        <dbReference type="Proteomes" id="UP000289220"/>
    </source>
</evidence>